<dbReference type="OrthoDB" id="7058480at2"/>
<comment type="caution">
    <text evidence="3">The sequence shown here is derived from an EMBL/GenBank/DDBJ whole genome shotgun (WGS) entry which is preliminary data.</text>
</comment>
<dbReference type="RefSeq" id="WP_133802661.1">
    <property type="nucleotide sequence ID" value="NZ_SNWQ01000013.1"/>
</dbReference>
<dbReference type="InterPro" id="IPR025184">
    <property type="entry name" value="AadA_C"/>
</dbReference>
<evidence type="ECO:0000313" key="4">
    <source>
        <dbReference type="Proteomes" id="UP000295388"/>
    </source>
</evidence>
<dbReference type="Proteomes" id="UP000295388">
    <property type="component" value="Unassembled WGS sequence"/>
</dbReference>
<dbReference type="Pfam" id="PF13427">
    <property type="entry name" value="AadA_C"/>
    <property type="match status" value="1"/>
</dbReference>
<dbReference type="Gene3D" id="3.30.460.10">
    <property type="entry name" value="Beta Polymerase, domain 2"/>
    <property type="match status" value="1"/>
</dbReference>
<evidence type="ECO:0000313" key="3">
    <source>
        <dbReference type="EMBL" id="TDO45316.1"/>
    </source>
</evidence>
<keyword evidence="1" id="KW-0808">Transferase</keyword>
<name>A0A4R6K787_9ACTN</name>
<feature type="domain" description="Adenylyltransferase AadA C-terminal" evidence="2">
    <location>
        <begin position="146"/>
        <end position="230"/>
    </location>
</feature>
<proteinExistence type="predicted"/>
<protein>
    <submittedName>
        <fullName evidence="3">Uncharacterized protein DUF4111</fullName>
    </submittedName>
</protein>
<dbReference type="CDD" id="cd05403">
    <property type="entry name" value="NT_KNTase_like"/>
    <property type="match status" value="1"/>
</dbReference>
<accession>A0A4R6K787</accession>
<evidence type="ECO:0000259" key="2">
    <source>
        <dbReference type="Pfam" id="PF13427"/>
    </source>
</evidence>
<keyword evidence="4" id="KW-1185">Reference proteome</keyword>
<organism evidence="3 4">
    <name type="scientific">Kribbella caucasensis</name>
    <dbReference type="NCBI Taxonomy" id="2512215"/>
    <lineage>
        <taxon>Bacteria</taxon>
        <taxon>Bacillati</taxon>
        <taxon>Actinomycetota</taxon>
        <taxon>Actinomycetes</taxon>
        <taxon>Propionibacteriales</taxon>
        <taxon>Kribbellaceae</taxon>
        <taxon>Kribbella</taxon>
    </lineage>
</organism>
<sequence length="263" mass="29329">MAQNPTPYAELNELLQELTSKAGAILGDAFVGAYLQGSFALGDADLQSDCDFLIPVSRPITADQERALRELHDEIPTRPGFWTQHLEGSYPQAHQLRALDGLGHNWLYIDHGWRQMQWSTHCNSEVVRWTLREYGVTLAGPDPKSLVEVVPAAALRARMRRDVPTLLDDLATWVSIELAWGQRYAVTTLCRMLYTLDSARVCSKKAALLWAMDALDPRWFELCHQAMDGRALGFDPEDAATPDAVAATIAFADYATDISIKLE</sequence>
<dbReference type="InterPro" id="IPR043519">
    <property type="entry name" value="NT_sf"/>
</dbReference>
<dbReference type="EMBL" id="SNWQ01000013">
    <property type="protein sequence ID" value="TDO45316.1"/>
    <property type="molecule type" value="Genomic_DNA"/>
</dbReference>
<dbReference type="GO" id="GO:0016740">
    <property type="term" value="F:transferase activity"/>
    <property type="evidence" value="ECO:0007669"/>
    <property type="project" value="UniProtKB-KW"/>
</dbReference>
<evidence type="ECO:0000256" key="1">
    <source>
        <dbReference type="ARBA" id="ARBA00022679"/>
    </source>
</evidence>
<reference evidence="3 4" key="1">
    <citation type="submission" date="2019-03" db="EMBL/GenBank/DDBJ databases">
        <title>Genomic Encyclopedia of Type Strains, Phase III (KMG-III): the genomes of soil and plant-associated and newly described type strains.</title>
        <authorList>
            <person name="Whitman W."/>
        </authorList>
    </citation>
    <scope>NUCLEOTIDE SEQUENCE [LARGE SCALE GENOMIC DNA]</scope>
    <source>
        <strain evidence="3 4">VKM Ac-2527</strain>
    </source>
</reference>
<dbReference type="SUPFAM" id="SSF81301">
    <property type="entry name" value="Nucleotidyltransferase"/>
    <property type="match status" value="1"/>
</dbReference>
<dbReference type="AlphaFoldDB" id="A0A4R6K787"/>
<gene>
    <name evidence="3" type="ORF">EV643_11389</name>
</gene>